<dbReference type="EMBL" id="WNKZ01000178">
    <property type="protein sequence ID" value="MTV56419.1"/>
    <property type="molecule type" value="Genomic_DNA"/>
</dbReference>
<dbReference type="RefSeq" id="WP_155473632.1">
    <property type="nucleotide sequence ID" value="NZ_BMKG01000022.1"/>
</dbReference>
<evidence type="ECO:0000313" key="2">
    <source>
        <dbReference type="EMBL" id="GGC17154.1"/>
    </source>
</evidence>
<reference evidence="2" key="4">
    <citation type="submission" date="2024-05" db="EMBL/GenBank/DDBJ databases">
        <authorList>
            <person name="Sun Q."/>
            <person name="Zhou Y."/>
        </authorList>
    </citation>
    <scope>NUCLEOTIDE SEQUENCE</scope>
    <source>
        <strain evidence="2">CGMCC 1.15931</strain>
    </source>
</reference>
<accession>A0A6I3T4R1</accession>
<dbReference type="Gene3D" id="3.40.50.2000">
    <property type="entry name" value="Glycogen Phosphorylase B"/>
    <property type="match status" value="1"/>
</dbReference>
<proteinExistence type="predicted"/>
<dbReference type="OrthoDB" id="9794575at2"/>
<evidence type="ECO:0000313" key="5">
    <source>
        <dbReference type="Proteomes" id="UP000622638"/>
    </source>
</evidence>
<keyword evidence="5" id="KW-1185">Reference proteome</keyword>
<evidence type="ECO:0000259" key="1">
    <source>
        <dbReference type="Pfam" id="PF13579"/>
    </source>
</evidence>
<reference evidence="3 4" key="3">
    <citation type="submission" date="2019-11" db="EMBL/GenBank/DDBJ databases">
        <title>Type strains purchased from KCTC, JCM and DSMZ.</title>
        <authorList>
            <person name="Lu H."/>
        </authorList>
    </citation>
    <scope>NUCLEOTIDE SEQUENCE [LARGE SCALE GENOMIC DNA]</scope>
    <source>
        <strain evidence="3 4">KCTC 52429</strain>
    </source>
</reference>
<dbReference type="EMBL" id="BMKG01000022">
    <property type="protein sequence ID" value="GGC17154.1"/>
    <property type="molecule type" value="Genomic_DNA"/>
</dbReference>
<gene>
    <name evidence="2" type="ORF">GCM10011572_43080</name>
    <name evidence="3" type="ORF">GM672_27265</name>
</gene>
<evidence type="ECO:0000313" key="4">
    <source>
        <dbReference type="Proteomes" id="UP000430634"/>
    </source>
</evidence>
<dbReference type="SUPFAM" id="SSF53756">
    <property type="entry name" value="UDP-Glycosyltransferase/glycogen phosphorylase"/>
    <property type="match status" value="1"/>
</dbReference>
<name>A0A6I3T4R1_9BURK</name>
<dbReference type="AlphaFoldDB" id="A0A6I3T4R1"/>
<evidence type="ECO:0000313" key="3">
    <source>
        <dbReference type="EMBL" id="MTV56419.1"/>
    </source>
</evidence>
<dbReference type="Pfam" id="PF13579">
    <property type="entry name" value="Glyco_trans_4_4"/>
    <property type="match status" value="1"/>
</dbReference>
<dbReference type="GO" id="GO:0016757">
    <property type="term" value="F:glycosyltransferase activity"/>
    <property type="evidence" value="ECO:0007669"/>
    <property type="project" value="UniProtKB-ARBA"/>
</dbReference>
<dbReference type="InterPro" id="IPR028098">
    <property type="entry name" value="Glyco_trans_4-like_N"/>
</dbReference>
<organism evidence="3 4">
    <name type="scientific">Pseudoduganella buxea</name>
    <dbReference type="NCBI Taxonomy" id="1949069"/>
    <lineage>
        <taxon>Bacteria</taxon>
        <taxon>Pseudomonadati</taxon>
        <taxon>Pseudomonadota</taxon>
        <taxon>Betaproteobacteria</taxon>
        <taxon>Burkholderiales</taxon>
        <taxon>Oxalobacteraceae</taxon>
        <taxon>Telluria group</taxon>
        <taxon>Pseudoduganella</taxon>
    </lineage>
</organism>
<sequence length="428" mass="46890">MVNRVLMIAFHFPPLHGSSGIQRTLKFSQYLPALGWQPLVLTAHPRAYERQGTDQLKDIPPEAVVQRAFALDTSRHLAVGGRYVRAMALPDRWVSWVLGGVPAGLRMIRKHRPQVIWSTYPIASAHLIGLALARLTRLPWIADMRDPMTDVDYPTNPLTRRIYRWIEDQAVRHSCAVVCTTAGAVRNYQQRYPQVPPERFLLVENGYDEENFAGASAVTQPAPAPDAPFVLVHSGIIYPSERDPVELFAALADLQAAGQLVPGQLRVVLRATAHDEYLAGLIARHGVGAFVTLAPHIPYRDALAEMLTADGLLVLQAANCNHQIPAKVYEYMRARRPVLALTDPVGDTAGALLQAGIDTIAPLDNRQRIAQALLRFMAQVRAGTAPVATPAAVAGASRRARAAQLARLLDHVGVQRTLAPVPNQAEET</sequence>
<dbReference type="Proteomes" id="UP000622638">
    <property type="component" value="Unassembled WGS sequence"/>
</dbReference>
<reference evidence="2" key="1">
    <citation type="journal article" date="2014" name="Int. J. Syst. Evol. Microbiol.">
        <title>Complete genome of a new Firmicutes species belonging to the dominant human colonic microbiota ('Ruminococcus bicirculans') reveals two chromosomes and a selective capacity to utilize plant glucans.</title>
        <authorList>
            <consortium name="NISC Comparative Sequencing Program"/>
            <person name="Wegmann U."/>
            <person name="Louis P."/>
            <person name="Goesmann A."/>
            <person name="Henrissat B."/>
            <person name="Duncan S.H."/>
            <person name="Flint H.J."/>
        </authorList>
    </citation>
    <scope>NUCLEOTIDE SEQUENCE</scope>
    <source>
        <strain evidence="2">CGMCC 1.15931</strain>
    </source>
</reference>
<reference evidence="5" key="2">
    <citation type="journal article" date="2019" name="Int. J. Syst. Evol. Microbiol.">
        <title>The Global Catalogue of Microorganisms (GCM) 10K type strain sequencing project: providing services to taxonomists for standard genome sequencing and annotation.</title>
        <authorList>
            <consortium name="The Broad Institute Genomics Platform"/>
            <consortium name="The Broad Institute Genome Sequencing Center for Infectious Disease"/>
            <person name="Wu L."/>
            <person name="Ma J."/>
        </authorList>
    </citation>
    <scope>NUCLEOTIDE SEQUENCE [LARGE SCALE GENOMIC DNA]</scope>
    <source>
        <strain evidence="5">CGMCC 1.15931</strain>
    </source>
</reference>
<feature type="domain" description="Glycosyltransferase subfamily 4-like N-terminal" evidence="1">
    <location>
        <begin position="23"/>
        <end position="206"/>
    </location>
</feature>
<comment type="caution">
    <text evidence="3">The sequence shown here is derived from an EMBL/GenBank/DDBJ whole genome shotgun (WGS) entry which is preliminary data.</text>
</comment>
<keyword evidence="3" id="KW-0808">Transferase</keyword>
<protein>
    <submittedName>
        <fullName evidence="3">Glycosyltransferase</fullName>
    </submittedName>
</protein>
<dbReference type="Proteomes" id="UP000430634">
    <property type="component" value="Unassembled WGS sequence"/>
</dbReference>